<proteinExistence type="predicted"/>
<dbReference type="AlphaFoldDB" id="A0A699LC22"/>
<comment type="caution">
    <text evidence="4">The sequence shown here is derived from an EMBL/GenBank/DDBJ whole genome shotgun (WGS) entry which is preliminary data.</text>
</comment>
<organism evidence="4">
    <name type="scientific">Tanacetum cinerariifolium</name>
    <name type="common">Dalmatian daisy</name>
    <name type="synonym">Chrysanthemum cinerariifolium</name>
    <dbReference type="NCBI Taxonomy" id="118510"/>
    <lineage>
        <taxon>Eukaryota</taxon>
        <taxon>Viridiplantae</taxon>
        <taxon>Streptophyta</taxon>
        <taxon>Embryophyta</taxon>
        <taxon>Tracheophyta</taxon>
        <taxon>Spermatophyta</taxon>
        <taxon>Magnoliopsida</taxon>
        <taxon>eudicotyledons</taxon>
        <taxon>Gunneridae</taxon>
        <taxon>Pentapetalae</taxon>
        <taxon>asterids</taxon>
        <taxon>campanulids</taxon>
        <taxon>Asterales</taxon>
        <taxon>Asteraceae</taxon>
        <taxon>Asteroideae</taxon>
        <taxon>Anthemideae</taxon>
        <taxon>Anthemidinae</taxon>
        <taxon>Tanacetum</taxon>
    </lineage>
</organism>
<dbReference type="InterPro" id="IPR001878">
    <property type="entry name" value="Znf_CCHC"/>
</dbReference>
<dbReference type="SMART" id="SM00343">
    <property type="entry name" value="ZnF_C2HC"/>
    <property type="match status" value="1"/>
</dbReference>
<dbReference type="SUPFAM" id="SSF57756">
    <property type="entry name" value="Retrovirus zinc finger-like domains"/>
    <property type="match status" value="1"/>
</dbReference>
<evidence type="ECO:0000259" key="3">
    <source>
        <dbReference type="PROSITE" id="PS50158"/>
    </source>
</evidence>
<feature type="domain" description="CCHC-type" evidence="3">
    <location>
        <begin position="60"/>
        <end position="74"/>
    </location>
</feature>
<dbReference type="InterPro" id="IPR036875">
    <property type="entry name" value="Znf_CCHC_sf"/>
</dbReference>
<gene>
    <name evidence="4" type="ORF">Tci_699694</name>
</gene>
<sequence>LEFNGKEPEKINQDDLEKIDLKWHVAMLSMRVKRFYKKTRRKLEFNGKELVGFDKTKVECFNCHRRGHFAKDCKLARNSGNRSRDAENAGYRKRDNSKRPAKEEDEKAFVVQDGLVPMTGVIK</sequence>
<feature type="compositionally biased region" description="Basic and acidic residues" evidence="2">
    <location>
        <begin position="82"/>
        <end position="106"/>
    </location>
</feature>
<keyword evidence="1" id="KW-0863">Zinc-finger</keyword>
<dbReference type="GO" id="GO:0003676">
    <property type="term" value="F:nucleic acid binding"/>
    <property type="evidence" value="ECO:0007669"/>
    <property type="project" value="InterPro"/>
</dbReference>
<evidence type="ECO:0000313" key="4">
    <source>
        <dbReference type="EMBL" id="GFB27723.1"/>
    </source>
</evidence>
<dbReference type="GO" id="GO:0008270">
    <property type="term" value="F:zinc ion binding"/>
    <property type="evidence" value="ECO:0007669"/>
    <property type="project" value="UniProtKB-KW"/>
</dbReference>
<keyword evidence="1" id="KW-0862">Zinc</keyword>
<dbReference type="Pfam" id="PF00098">
    <property type="entry name" value="zf-CCHC"/>
    <property type="match status" value="1"/>
</dbReference>
<keyword evidence="1" id="KW-0479">Metal-binding</keyword>
<dbReference type="Gene3D" id="4.10.60.10">
    <property type="entry name" value="Zinc finger, CCHC-type"/>
    <property type="match status" value="1"/>
</dbReference>
<evidence type="ECO:0000256" key="2">
    <source>
        <dbReference type="SAM" id="MobiDB-lite"/>
    </source>
</evidence>
<accession>A0A699LC22</accession>
<feature type="non-terminal residue" evidence="4">
    <location>
        <position position="1"/>
    </location>
</feature>
<evidence type="ECO:0000256" key="1">
    <source>
        <dbReference type="PROSITE-ProRule" id="PRU00047"/>
    </source>
</evidence>
<name>A0A699LC22_TANCI</name>
<protein>
    <submittedName>
        <fullName evidence="4">Ribonuclease H-like domain-containing protein</fullName>
    </submittedName>
</protein>
<feature type="region of interest" description="Disordered" evidence="2">
    <location>
        <begin position="77"/>
        <end position="106"/>
    </location>
</feature>
<dbReference type="PROSITE" id="PS50158">
    <property type="entry name" value="ZF_CCHC"/>
    <property type="match status" value="1"/>
</dbReference>
<reference evidence="4" key="1">
    <citation type="journal article" date="2019" name="Sci. Rep.">
        <title>Draft genome of Tanacetum cinerariifolium, the natural source of mosquito coil.</title>
        <authorList>
            <person name="Yamashiro T."/>
            <person name="Shiraishi A."/>
            <person name="Satake H."/>
            <person name="Nakayama K."/>
        </authorList>
    </citation>
    <scope>NUCLEOTIDE SEQUENCE</scope>
</reference>
<dbReference type="EMBL" id="BKCJ010591345">
    <property type="protein sequence ID" value="GFB27723.1"/>
    <property type="molecule type" value="Genomic_DNA"/>
</dbReference>